<dbReference type="RefSeq" id="XP_002776860.1">
    <property type="nucleotide sequence ID" value="XM_002776814.1"/>
</dbReference>
<sequence length="279" mass="29707">MPHDQVLLTIENACQVDIGNRGIGPLITPGVLPRAVDALRRPPEGGRAVVVTGMPCCIDKPPPQFESDGLIGSVCVAKALKSVGWEVSLGVEEDIAEVLTVLTDDEIPVIGVDPASSPSEVSKKIGRVHTVVCIERAAPPYKTMRNLQMDAAKIAPLHCLSEMEGVVTVAVGDGGNEMGMGPLQDLVAKYIPLGESIKTSTRSDFCLVAGTSDWGSLALAMSLGLNWSREQHEQLSAILQEKGVRDGVTGVPGPTLDGIPLERTYDLIDKMRKILIEQD</sequence>
<proteinExistence type="predicted"/>
<dbReference type="InterPro" id="IPR025504">
    <property type="entry name" value="GLUCM_C"/>
</dbReference>
<dbReference type="Pfam" id="PF14336">
    <property type="entry name" value="GLUCM-like_C"/>
    <property type="match status" value="1"/>
</dbReference>
<evidence type="ECO:0000313" key="2">
    <source>
        <dbReference type="EMBL" id="EER08676.1"/>
    </source>
</evidence>
<organism evidence="3">
    <name type="scientific">Perkinsus marinus (strain ATCC 50983 / TXsc)</name>
    <dbReference type="NCBI Taxonomy" id="423536"/>
    <lineage>
        <taxon>Eukaryota</taxon>
        <taxon>Sar</taxon>
        <taxon>Alveolata</taxon>
        <taxon>Perkinsozoa</taxon>
        <taxon>Perkinsea</taxon>
        <taxon>Perkinsida</taxon>
        <taxon>Perkinsidae</taxon>
        <taxon>Perkinsus</taxon>
    </lineage>
</organism>
<feature type="domain" description="D-glutamate cyclase-like C-terminal" evidence="1">
    <location>
        <begin position="10"/>
        <end position="272"/>
    </location>
</feature>
<protein>
    <recommendedName>
        <fullName evidence="1">D-glutamate cyclase-like C-terminal domain-containing protein</fullName>
    </recommendedName>
</protein>
<evidence type="ECO:0000259" key="1">
    <source>
        <dbReference type="Pfam" id="PF14336"/>
    </source>
</evidence>
<evidence type="ECO:0000313" key="3">
    <source>
        <dbReference type="Proteomes" id="UP000007800"/>
    </source>
</evidence>
<dbReference type="PANTHER" id="PTHR32022:SF10">
    <property type="entry name" value="D-GLUTAMATE CYCLASE, MITOCHONDRIAL"/>
    <property type="match status" value="1"/>
</dbReference>
<dbReference type="Gene3D" id="3.90.1640.20">
    <property type="entry name" value="TON_0340"/>
    <property type="match status" value="1"/>
</dbReference>
<gene>
    <name evidence="2" type="ORF">Pmar_PMAR017734</name>
</gene>
<reference evidence="2 3" key="1">
    <citation type="submission" date="2008-07" db="EMBL/GenBank/DDBJ databases">
        <authorList>
            <person name="El-Sayed N."/>
            <person name="Caler E."/>
            <person name="Inman J."/>
            <person name="Amedeo P."/>
            <person name="Hass B."/>
            <person name="Wortman J."/>
        </authorList>
    </citation>
    <scope>NUCLEOTIDE SEQUENCE [LARGE SCALE GENOMIC DNA]</scope>
    <source>
        <strain evidence="3">ATCC 50983 / TXsc</strain>
    </source>
</reference>
<name>C5L3U7_PERM5</name>
<dbReference type="EMBL" id="GG678922">
    <property type="protein sequence ID" value="EER08676.1"/>
    <property type="molecule type" value="Genomic_DNA"/>
</dbReference>
<dbReference type="GeneID" id="9042514"/>
<keyword evidence="3" id="KW-1185">Reference proteome</keyword>
<dbReference type="PANTHER" id="PTHR32022">
    <property type="entry name" value="D-GLUTAMATE CYCLASE, MITOCHONDRIAL"/>
    <property type="match status" value="1"/>
</dbReference>
<dbReference type="AlphaFoldDB" id="C5L3U7"/>
<accession>C5L3U7</accession>
<dbReference type="InParanoid" id="C5L3U7"/>
<dbReference type="OrthoDB" id="10262538at2759"/>
<dbReference type="OMA" id="SANCTIM"/>
<dbReference type="Proteomes" id="UP000007800">
    <property type="component" value="Unassembled WGS sequence"/>
</dbReference>